<feature type="compositionally biased region" description="Low complexity" evidence="1">
    <location>
        <begin position="35"/>
        <end position="54"/>
    </location>
</feature>
<organism evidence="3 4">
    <name type="scientific">Diploscapter pachys</name>
    <dbReference type="NCBI Taxonomy" id="2018661"/>
    <lineage>
        <taxon>Eukaryota</taxon>
        <taxon>Metazoa</taxon>
        <taxon>Ecdysozoa</taxon>
        <taxon>Nematoda</taxon>
        <taxon>Chromadorea</taxon>
        <taxon>Rhabditida</taxon>
        <taxon>Rhabditina</taxon>
        <taxon>Rhabditomorpha</taxon>
        <taxon>Rhabditoidea</taxon>
        <taxon>Rhabditidae</taxon>
        <taxon>Diploscapter</taxon>
    </lineage>
</organism>
<protein>
    <submittedName>
        <fullName evidence="3">Uncharacterized protein</fullName>
    </submittedName>
</protein>
<feature type="compositionally biased region" description="Low complexity" evidence="1">
    <location>
        <begin position="275"/>
        <end position="290"/>
    </location>
</feature>
<accession>A0A2A2JCU3</accession>
<sequence length="668" mass="72032">MASSSHNNSSSVDEAEKHLLGNLLEDDPFSPPRSSPNRNICASSGGETSGPPSSITRANSGAQVVVGQPQSAVPNTSVINGVALGPVGDVGRFWPEPPPPYTASIQSSWTSSALKPTSPSPFGDSTANPLSDFLQAQLFKDTPTNLNDILTSEPAFLRQFAASRQSKFPQTATPQPPAQIHHIHHNFHTHTHNIVENHHHYPLPPHGFAGTPEALFNPSTISAARAVATAANSAHTNRFAHHSTGQNIGTPPNQGSGGKGKGNKSYVNVATAGHQNQQQQRHQSASSVSQALSNQGPPTAACIYNIHYDDPPHSAPVLNKMPFSYRDVAARSDAHTATSGSGSPLQMMKRSRDARQAEQISPIGGSGAISEGESTRPDTKRSSDALSTDNEIHINTIIAAKQLQKDRKVKSENGFQKITTKKGKGIKEKIPLTETNSLPVANDESVMMEAPTRYEVLQKLATSPKVRERKLPARAAIIRSRSNSVSGNADEDETENVPSGNGQRAIAVGLSAAKRMFPVVDKKKPAAAAKKRSGRKRSETPMWDVIAHYITLFAGMMGAMLYGLFNMVFDIAVALWGIVVHYLKMTYTFVLMKLRQCCVSTISGIRNTVYAVVSFRPDQLFDVLFDQPGPFGLEFTIQSTKGSTQTFKNSTSTENSMTYQEKNSLKIS</sequence>
<feature type="compositionally biased region" description="Low complexity" evidence="1">
    <location>
        <begin position="1"/>
        <end position="11"/>
    </location>
</feature>
<feature type="compositionally biased region" description="Basic and acidic residues" evidence="1">
    <location>
        <begin position="373"/>
        <end position="383"/>
    </location>
</feature>
<proteinExistence type="predicted"/>
<evidence type="ECO:0000256" key="2">
    <source>
        <dbReference type="SAM" id="Phobius"/>
    </source>
</evidence>
<evidence type="ECO:0000313" key="4">
    <source>
        <dbReference type="Proteomes" id="UP000218231"/>
    </source>
</evidence>
<comment type="caution">
    <text evidence="3">The sequence shown here is derived from an EMBL/GenBank/DDBJ whole genome shotgun (WGS) entry which is preliminary data.</text>
</comment>
<evidence type="ECO:0000256" key="1">
    <source>
        <dbReference type="SAM" id="MobiDB-lite"/>
    </source>
</evidence>
<feature type="transmembrane region" description="Helical" evidence="2">
    <location>
        <begin position="571"/>
        <end position="592"/>
    </location>
</feature>
<keyword evidence="2" id="KW-0472">Membrane</keyword>
<dbReference type="OrthoDB" id="1507364at2759"/>
<keyword evidence="4" id="KW-1185">Reference proteome</keyword>
<dbReference type="Proteomes" id="UP000218231">
    <property type="component" value="Unassembled WGS sequence"/>
</dbReference>
<reference evidence="3 4" key="1">
    <citation type="journal article" date="2017" name="Curr. Biol.">
        <title>Genome architecture and evolution of a unichromosomal asexual nematode.</title>
        <authorList>
            <person name="Fradin H."/>
            <person name="Zegar C."/>
            <person name="Gutwein M."/>
            <person name="Lucas J."/>
            <person name="Kovtun M."/>
            <person name="Corcoran D."/>
            <person name="Baugh L.R."/>
            <person name="Kiontke K."/>
            <person name="Gunsalus K."/>
            <person name="Fitch D.H."/>
            <person name="Piano F."/>
        </authorList>
    </citation>
    <scope>NUCLEOTIDE SEQUENCE [LARGE SCALE GENOMIC DNA]</scope>
    <source>
        <strain evidence="3">PF1309</strain>
    </source>
</reference>
<feature type="region of interest" description="Disordered" evidence="1">
    <location>
        <begin position="241"/>
        <end position="295"/>
    </location>
</feature>
<feature type="compositionally biased region" description="Polar residues" evidence="1">
    <location>
        <begin position="335"/>
        <end position="344"/>
    </location>
</feature>
<gene>
    <name evidence="3" type="ORF">WR25_13568</name>
</gene>
<name>A0A2A2JCU3_9BILA</name>
<feature type="region of interest" description="Disordered" evidence="1">
    <location>
        <begin position="1"/>
        <end position="61"/>
    </location>
</feature>
<feature type="compositionally biased region" description="Low complexity" evidence="1">
    <location>
        <begin position="360"/>
        <end position="372"/>
    </location>
</feature>
<dbReference type="EMBL" id="LIAE01010526">
    <property type="protein sequence ID" value="PAV59465.1"/>
    <property type="molecule type" value="Genomic_DNA"/>
</dbReference>
<feature type="compositionally biased region" description="Polar residues" evidence="1">
    <location>
        <begin position="243"/>
        <end position="254"/>
    </location>
</feature>
<feature type="region of interest" description="Disordered" evidence="1">
    <location>
        <begin position="332"/>
        <end position="388"/>
    </location>
</feature>
<dbReference type="STRING" id="2018661.A0A2A2JCU3"/>
<keyword evidence="2" id="KW-0812">Transmembrane</keyword>
<evidence type="ECO:0000313" key="3">
    <source>
        <dbReference type="EMBL" id="PAV59465.1"/>
    </source>
</evidence>
<feature type="region of interest" description="Disordered" evidence="1">
    <location>
        <begin position="482"/>
        <end position="501"/>
    </location>
</feature>
<keyword evidence="2" id="KW-1133">Transmembrane helix</keyword>
<dbReference type="AlphaFoldDB" id="A0A2A2JCU3"/>